<gene>
    <name evidence="1" type="ORF">PV327_007097</name>
</gene>
<dbReference type="Proteomes" id="UP001168972">
    <property type="component" value="Unassembled WGS sequence"/>
</dbReference>
<reference evidence="1" key="1">
    <citation type="journal article" date="2023" name="bioRxiv">
        <title>Scaffold-level genome assemblies of two parasitoid biocontrol wasps reveal the parthenogenesis mechanism and an associated novel virus.</title>
        <authorList>
            <person name="Inwood S."/>
            <person name="Skelly J."/>
            <person name="Guhlin J."/>
            <person name="Harrop T."/>
            <person name="Goldson S."/>
            <person name="Dearden P."/>
        </authorList>
    </citation>
    <scope>NUCLEOTIDE SEQUENCE</scope>
    <source>
        <strain evidence="1">Lincoln</strain>
        <tissue evidence="1">Whole body</tissue>
    </source>
</reference>
<accession>A0AA39F5P2</accession>
<dbReference type="AlphaFoldDB" id="A0AA39F5P2"/>
<reference evidence="1" key="2">
    <citation type="submission" date="2023-03" db="EMBL/GenBank/DDBJ databases">
        <authorList>
            <person name="Inwood S.N."/>
            <person name="Skelly J.G."/>
            <person name="Guhlin J."/>
            <person name="Harrop T.W.R."/>
            <person name="Goldson S.G."/>
            <person name="Dearden P.K."/>
        </authorList>
    </citation>
    <scope>NUCLEOTIDE SEQUENCE</scope>
    <source>
        <strain evidence="1">Lincoln</strain>
        <tissue evidence="1">Whole body</tissue>
    </source>
</reference>
<proteinExistence type="predicted"/>
<evidence type="ECO:0000313" key="1">
    <source>
        <dbReference type="EMBL" id="KAK0163412.1"/>
    </source>
</evidence>
<keyword evidence="2" id="KW-1185">Reference proteome</keyword>
<dbReference type="EMBL" id="JAQQBR010001833">
    <property type="protein sequence ID" value="KAK0163412.1"/>
    <property type="molecule type" value="Genomic_DNA"/>
</dbReference>
<name>A0AA39F5P2_MICHY</name>
<protein>
    <submittedName>
        <fullName evidence="1">Uncharacterized protein</fullName>
    </submittedName>
</protein>
<comment type="caution">
    <text evidence="1">The sequence shown here is derived from an EMBL/GenBank/DDBJ whole genome shotgun (WGS) entry which is preliminary data.</text>
</comment>
<organism evidence="1 2">
    <name type="scientific">Microctonus hyperodae</name>
    <name type="common">Parasitoid wasp</name>
    <dbReference type="NCBI Taxonomy" id="165561"/>
    <lineage>
        <taxon>Eukaryota</taxon>
        <taxon>Metazoa</taxon>
        <taxon>Ecdysozoa</taxon>
        <taxon>Arthropoda</taxon>
        <taxon>Hexapoda</taxon>
        <taxon>Insecta</taxon>
        <taxon>Pterygota</taxon>
        <taxon>Neoptera</taxon>
        <taxon>Endopterygota</taxon>
        <taxon>Hymenoptera</taxon>
        <taxon>Apocrita</taxon>
        <taxon>Ichneumonoidea</taxon>
        <taxon>Braconidae</taxon>
        <taxon>Euphorinae</taxon>
        <taxon>Microctonus</taxon>
    </lineage>
</organism>
<sequence length="129" mass="14321">MPNGQHFEKPDSNEEQFDIVVDNDDDDDDNVNEGKGGALVAQTAGQLARMEVDIVVVEWCCLRRFVMVLLQQQQQQQQFHCNCTPPMYHLVGGTNASELTNTPTEYLPVLCGQTLSGKATTPYDIGMSE</sequence>
<evidence type="ECO:0000313" key="2">
    <source>
        <dbReference type="Proteomes" id="UP001168972"/>
    </source>
</evidence>